<dbReference type="Gene3D" id="3.30.2290.10">
    <property type="entry name" value="PmbA/TldD superfamily"/>
    <property type="match status" value="1"/>
</dbReference>
<dbReference type="GO" id="GO:0008237">
    <property type="term" value="F:metallopeptidase activity"/>
    <property type="evidence" value="ECO:0007669"/>
    <property type="project" value="InterPro"/>
</dbReference>
<evidence type="ECO:0000256" key="1">
    <source>
        <dbReference type="ARBA" id="ARBA00005836"/>
    </source>
</evidence>
<dbReference type="Pfam" id="PF19289">
    <property type="entry name" value="PmbA_TldD_3rd"/>
    <property type="match status" value="1"/>
</dbReference>
<reference evidence="3" key="1">
    <citation type="submission" date="2022-04" db="EMBL/GenBank/DDBJ databases">
        <title>Complete genome sequences of Ezakiella coagulans and Fenollaria massiliensis.</title>
        <authorList>
            <person name="France M.T."/>
            <person name="Clifford J."/>
            <person name="Narina S."/>
            <person name="Rutt L."/>
            <person name="Ravel J."/>
        </authorList>
    </citation>
    <scope>NUCLEOTIDE SEQUENCE</scope>
    <source>
        <strain evidence="3">C0061C2</strain>
    </source>
</reference>
<protein>
    <submittedName>
        <fullName evidence="3">TldD/PmbA family protein</fullName>
    </submittedName>
</protein>
<dbReference type="InterPro" id="IPR035068">
    <property type="entry name" value="TldD/PmbA_N"/>
</dbReference>
<evidence type="ECO:0000259" key="2">
    <source>
        <dbReference type="Pfam" id="PF19289"/>
    </source>
</evidence>
<dbReference type="GO" id="GO:0005829">
    <property type="term" value="C:cytosol"/>
    <property type="evidence" value="ECO:0007669"/>
    <property type="project" value="TreeGrafter"/>
</dbReference>
<accession>A0A9E7DK06</accession>
<dbReference type="RefSeq" id="WP_249242901.1">
    <property type="nucleotide sequence ID" value="NZ_CP096649.1"/>
</dbReference>
<dbReference type="PANTHER" id="PTHR30624">
    <property type="entry name" value="UNCHARACTERIZED PROTEIN TLDD AND PMBA"/>
    <property type="match status" value="1"/>
</dbReference>
<dbReference type="EMBL" id="CP096649">
    <property type="protein sequence ID" value="UQK59474.1"/>
    <property type="molecule type" value="Genomic_DNA"/>
</dbReference>
<dbReference type="PANTHER" id="PTHR30624:SF4">
    <property type="entry name" value="METALLOPROTEASE TLDD"/>
    <property type="match status" value="1"/>
</dbReference>
<comment type="similarity">
    <text evidence="1">Belongs to the peptidase U62 family.</text>
</comment>
<keyword evidence="4" id="KW-1185">Reference proteome</keyword>
<name>A0A9E7DK06_9FIRM</name>
<dbReference type="GO" id="GO:0006508">
    <property type="term" value="P:proteolysis"/>
    <property type="evidence" value="ECO:0007669"/>
    <property type="project" value="InterPro"/>
</dbReference>
<dbReference type="InterPro" id="IPR036059">
    <property type="entry name" value="TldD/PmbA_sf"/>
</dbReference>
<sequence length="474" mass="53317">MKNKLSQFLVDAKECLLKTVDLLSKDFDYVSILATDTDSTNYMVSKSITRVGEGMDSERGFVARVYNNDYYGEVSFDKIQSPEELSKKIKKEITENYNFYKKNNFSMRKYSLIDEEEFVKDFSSDLEISLDDMSVQEKINYLTEIKDKMLKESDLVVSARAMYIETEVRKLFVSKKMCLNQAYTFTSVMAEADVQKDDDFRYDYKGVSRLGGLEVLKELDKIYKEVVHNAIELLGSELVKPGYYDLISAPDITGLLAHEAFGHGVEMDMFVKDRALAKDYVNKRVASDITTMHDGATAIGECSSYSFDDEGTLASDTVIIENGILRRGMADKLSAMSLGVKPTGNGKRESFRRKAYTRMTNTFFEGGKDSVDDMIRSIDYGFLLDGMNNGMEDPKNWGIQCTAMKAREIKDGKLTGKVFSPATLTGYVPDVLESISMVSGEIEMNGAGYCGKGYKEWVKTSTGGSYLKFKGRLS</sequence>
<proteinExistence type="inferred from homology"/>
<gene>
    <name evidence="3" type="ORF">M1R53_02110</name>
</gene>
<dbReference type="InterPro" id="IPR051463">
    <property type="entry name" value="Peptidase_U62_metallo"/>
</dbReference>
<evidence type="ECO:0000313" key="4">
    <source>
        <dbReference type="Proteomes" id="UP000831151"/>
    </source>
</evidence>
<evidence type="ECO:0000313" key="3">
    <source>
        <dbReference type="EMBL" id="UQK59474.1"/>
    </source>
</evidence>
<dbReference type="Proteomes" id="UP000831151">
    <property type="component" value="Chromosome"/>
</dbReference>
<organism evidence="3 4">
    <name type="scientific">Fenollaria massiliensis</name>
    <dbReference type="NCBI Taxonomy" id="938288"/>
    <lineage>
        <taxon>Bacteria</taxon>
        <taxon>Bacillati</taxon>
        <taxon>Bacillota</taxon>
        <taxon>Clostridia</taxon>
        <taxon>Eubacteriales</taxon>
        <taxon>Fenollaria</taxon>
    </lineage>
</organism>
<feature type="domain" description="Metalloprotease TldD/E C-terminal" evidence="2">
    <location>
        <begin position="242"/>
        <end position="450"/>
    </location>
</feature>
<dbReference type="SUPFAM" id="SSF111283">
    <property type="entry name" value="Putative modulator of DNA gyrase, PmbA/TldD"/>
    <property type="match status" value="1"/>
</dbReference>
<dbReference type="AlphaFoldDB" id="A0A9E7DK06"/>
<dbReference type="KEGG" id="fms:M1R53_02110"/>
<dbReference type="InterPro" id="IPR045569">
    <property type="entry name" value="Metalloprtase-TldD/E_C"/>
</dbReference>